<name>A0A428P5C4_9HYPO</name>
<proteinExistence type="inferred from homology"/>
<comment type="subcellular location">
    <subcellularLocation>
        <location evidence="1">Membrane</location>
        <topology evidence="1">Multi-pass membrane protein</topology>
    </subcellularLocation>
</comment>
<dbReference type="OrthoDB" id="444631at2759"/>
<dbReference type="Proteomes" id="UP000288168">
    <property type="component" value="Unassembled WGS sequence"/>
</dbReference>
<dbReference type="AlphaFoldDB" id="A0A428P5C4"/>
<evidence type="ECO:0000313" key="8">
    <source>
        <dbReference type="EMBL" id="RSL48217.1"/>
    </source>
</evidence>
<keyword evidence="4 6" id="KW-0472">Membrane</keyword>
<feature type="transmembrane region" description="Helical" evidence="6">
    <location>
        <begin position="67"/>
        <end position="88"/>
    </location>
</feature>
<keyword evidence="2 6" id="KW-0812">Transmembrane</keyword>
<evidence type="ECO:0000256" key="3">
    <source>
        <dbReference type="ARBA" id="ARBA00022989"/>
    </source>
</evidence>
<feature type="transmembrane region" description="Helical" evidence="6">
    <location>
        <begin position="179"/>
        <end position="199"/>
    </location>
</feature>
<dbReference type="InterPro" id="IPR052337">
    <property type="entry name" value="SAT4-like"/>
</dbReference>
<evidence type="ECO:0000256" key="5">
    <source>
        <dbReference type="ARBA" id="ARBA00038359"/>
    </source>
</evidence>
<dbReference type="STRING" id="1325734.A0A428P5C4"/>
<dbReference type="EMBL" id="NKCI01000201">
    <property type="protein sequence ID" value="RSL48217.1"/>
    <property type="molecule type" value="Genomic_DNA"/>
</dbReference>
<gene>
    <name evidence="8" type="ORF">CEP54_013048</name>
</gene>
<feature type="transmembrane region" description="Helical" evidence="6">
    <location>
        <begin position="304"/>
        <end position="326"/>
    </location>
</feature>
<comment type="similarity">
    <text evidence="5">Belongs to the SAT4 family.</text>
</comment>
<feature type="transmembrane region" description="Helical" evidence="6">
    <location>
        <begin position="223"/>
        <end position="245"/>
    </location>
</feature>
<evidence type="ECO:0000256" key="4">
    <source>
        <dbReference type="ARBA" id="ARBA00023136"/>
    </source>
</evidence>
<feature type="transmembrane region" description="Helical" evidence="6">
    <location>
        <begin position="145"/>
        <end position="167"/>
    </location>
</feature>
<protein>
    <recommendedName>
        <fullName evidence="7">Rhodopsin domain-containing protein</fullName>
    </recommendedName>
</protein>
<dbReference type="GO" id="GO:0016020">
    <property type="term" value="C:membrane"/>
    <property type="evidence" value="ECO:0007669"/>
    <property type="project" value="UniProtKB-SubCell"/>
</dbReference>
<dbReference type="InterPro" id="IPR049326">
    <property type="entry name" value="Rhodopsin_dom_fungi"/>
</dbReference>
<evidence type="ECO:0000259" key="7">
    <source>
        <dbReference type="Pfam" id="PF20684"/>
    </source>
</evidence>
<organism evidence="8 9">
    <name type="scientific">Fusarium duplospermum</name>
    <dbReference type="NCBI Taxonomy" id="1325734"/>
    <lineage>
        <taxon>Eukaryota</taxon>
        <taxon>Fungi</taxon>
        <taxon>Dikarya</taxon>
        <taxon>Ascomycota</taxon>
        <taxon>Pezizomycotina</taxon>
        <taxon>Sordariomycetes</taxon>
        <taxon>Hypocreomycetidae</taxon>
        <taxon>Hypocreales</taxon>
        <taxon>Nectriaceae</taxon>
        <taxon>Fusarium</taxon>
        <taxon>Fusarium solani species complex</taxon>
    </lineage>
</organism>
<keyword evidence="3 6" id="KW-1133">Transmembrane helix</keyword>
<evidence type="ECO:0000256" key="2">
    <source>
        <dbReference type="ARBA" id="ARBA00022692"/>
    </source>
</evidence>
<evidence type="ECO:0000256" key="1">
    <source>
        <dbReference type="ARBA" id="ARBA00004141"/>
    </source>
</evidence>
<feature type="transmembrane region" description="Helical" evidence="6">
    <location>
        <begin position="257"/>
        <end position="276"/>
    </location>
</feature>
<accession>A0A428P5C4</accession>
<evidence type="ECO:0000313" key="9">
    <source>
        <dbReference type="Proteomes" id="UP000288168"/>
    </source>
</evidence>
<feature type="domain" description="Rhodopsin" evidence="7">
    <location>
        <begin position="84"/>
        <end position="319"/>
    </location>
</feature>
<comment type="caution">
    <text evidence="8">The sequence shown here is derived from an EMBL/GenBank/DDBJ whole genome shotgun (WGS) entry which is preliminary data.</text>
</comment>
<dbReference type="Pfam" id="PF20684">
    <property type="entry name" value="Fung_rhodopsin"/>
    <property type="match status" value="1"/>
</dbReference>
<dbReference type="PANTHER" id="PTHR33048:SF55">
    <property type="entry name" value="INTEGRAL MEMBRANE PROTEIN"/>
    <property type="match status" value="1"/>
</dbReference>
<keyword evidence="9" id="KW-1185">Reference proteome</keyword>
<feature type="transmembrane region" description="Helical" evidence="6">
    <location>
        <begin position="100"/>
        <end position="125"/>
    </location>
</feature>
<reference evidence="8 9" key="1">
    <citation type="submission" date="2017-06" db="EMBL/GenBank/DDBJ databases">
        <title>Comparative genomic analysis of Ambrosia Fusariam Clade fungi.</title>
        <authorList>
            <person name="Stajich J.E."/>
            <person name="Carrillo J."/>
            <person name="Kijimoto T."/>
            <person name="Eskalen A."/>
            <person name="O'Donnell K."/>
            <person name="Kasson M."/>
        </authorList>
    </citation>
    <scope>NUCLEOTIDE SEQUENCE [LARGE SCALE GENOMIC DNA]</scope>
    <source>
        <strain evidence="8 9">NRRL62584</strain>
    </source>
</reference>
<dbReference type="PANTHER" id="PTHR33048">
    <property type="entry name" value="PTH11-LIKE INTEGRAL MEMBRANE PROTEIN (AFU_ORTHOLOGUE AFUA_5G11245)"/>
    <property type="match status" value="1"/>
</dbReference>
<evidence type="ECO:0000256" key="6">
    <source>
        <dbReference type="SAM" id="Phobius"/>
    </source>
</evidence>
<sequence length="417" mass="47138">MWPALAEATSIETRDILESFYARYNPSGALLRFSSEMLHATIHVFSRRSLLTMVSGNIPGESNAAQVRIPCIVFFILTPIFLFIRFWSRIAKRSGLGWDDWTILISFVCTLIVQILMMISCEYGFGQHIKNLAPQNKLMALKLFYVAQIFYKLTINLTKISILLLYLRIFLQRWFRISCYILMALITCYMIATTASSIWQCKPIRGAWDKSMQPTCISLTKNWYANAGFSIATDVLILMLPMQPIWASKLSVAHKRALMLVFAMGSFVTVTSIMRATTLRFSTTSPDITYDIASTLWTMIEENMAIICACLPMCRVLLAILFPAWFAGIKASSAEDYTLSDRSGDQPGGWRPYVGPRHAQGFNQSEVLRTDGASEEYILDSLKGNDAPSEVGIVRKTTYGVTYETDNEAKNSYQRDT</sequence>